<dbReference type="RefSeq" id="WP_198114744.1">
    <property type="nucleotide sequence ID" value="NZ_CP066121.1"/>
</dbReference>
<organism evidence="3 4">
    <name type="scientific">Acinetobacter bereziniae</name>
    <name type="common">Acinetobacter genomosp. 10</name>
    <dbReference type="NCBI Taxonomy" id="106648"/>
    <lineage>
        <taxon>Bacteria</taxon>
        <taxon>Pseudomonadati</taxon>
        <taxon>Pseudomonadota</taxon>
        <taxon>Gammaproteobacteria</taxon>
        <taxon>Moraxellales</taxon>
        <taxon>Moraxellaceae</taxon>
        <taxon>Acinetobacter</taxon>
    </lineage>
</organism>
<dbReference type="AlphaFoldDB" id="A0A8I1AJ39"/>
<feature type="compositionally biased region" description="Basic and acidic residues" evidence="1">
    <location>
        <begin position="49"/>
        <end position="60"/>
    </location>
</feature>
<reference evidence="3" key="1">
    <citation type="submission" date="2022-02" db="EMBL/GenBank/DDBJ databases">
        <title>Characterization of Tn125 harboring carbapenem-resistant Acinetobacter bereziniae clinical isolates.</title>
        <authorList>
            <person name="Wong N.-K."/>
            <person name="Pan Q."/>
        </authorList>
    </citation>
    <scope>NUCLEOTIDE SEQUENCE</scope>
    <source>
        <strain evidence="3">GD03393</strain>
    </source>
</reference>
<dbReference type="Proteomes" id="UP000644140">
    <property type="component" value="Chromosome"/>
</dbReference>
<keyword evidence="2" id="KW-0732">Signal</keyword>
<feature type="signal peptide" evidence="2">
    <location>
        <begin position="1"/>
        <end position="27"/>
    </location>
</feature>
<name>A0A8I1AJ39_ACIBZ</name>
<dbReference type="EMBL" id="CP092085">
    <property type="protein sequence ID" value="UUN98136.1"/>
    <property type="molecule type" value="Genomic_DNA"/>
</dbReference>
<evidence type="ECO:0000256" key="2">
    <source>
        <dbReference type="SAM" id="SignalP"/>
    </source>
</evidence>
<gene>
    <name evidence="3" type="ORF">I9054_001265</name>
</gene>
<feature type="chain" id="PRO_5043658316" evidence="2">
    <location>
        <begin position="28"/>
        <end position="182"/>
    </location>
</feature>
<sequence>MSKIQLMLPLFLSLALLSACSPSKDKAQPPYQTPETELDAKTKQFMQTDRSEQKTLHDEVAVSSETKSNQAIQEDESLDTEQAQVETPTQIDEQFDIRVYRAESQGSMTGYIDKVDIISLNNQPTTITGMQINRGNCGITSMYDYKNMRYGSVALAYPRCKVEHIREVNISTANGTYAYRIG</sequence>
<evidence type="ECO:0000313" key="3">
    <source>
        <dbReference type="EMBL" id="UUN98136.1"/>
    </source>
</evidence>
<dbReference type="PROSITE" id="PS51257">
    <property type="entry name" value="PROKAR_LIPOPROTEIN"/>
    <property type="match status" value="1"/>
</dbReference>
<feature type="region of interest" description="Disordered" evidence="1">
    <location>
        <begin position="45"/>
        <end position="88"/>
    </location>
</feature>
<evidence type="ECO:0000256" key="1">
    <source>
        <dbReference type="SAM" id="MobiDB-lite"/>
    </source>
</evidence>
<evidence type="ECO:0000313" key="4">
    <source>
        <dbReference type="Proteomes" id="UP000644140"/>
    </source>
</evidence>
<feature type="compositionally biased region" description="Polar residues" evidence="1">
    <location>
        <begin position="63"/>
        <end position="72"/>
    </location>
</feature>
<accession>A0A8I1AJ39</accession>
<protein>
    <submittedName>
        <fullName evidence="3">Uncharacterized protein</fullName>
    </submittedName>
</protein>
<proteinExistence type="predicted"/>